<protein>
    <recommendedName>
        <fullName evidence="2">CDGP domain-containing protein</fullName>
    </recommendedName>
</protein>
<keyword evidence="1" id="KW-0732">Signal</keyword>
<evidence type="ECO:0000313" key="3">
    <source>
        <dbReference type="EMBL" id="STZ45639.1"/>
    </source>
</evidence>
<evidence type="ECO:0000313" key="4">
    <source>
        <dbReference type="Proteomes" id="UP000254291"/>
    </source>
</evidence>
<dbReference type="EMBL" id="UGQM01000001">
    <property type="protein sequence ID" value="STZ45639.1"/>
    <property type="molecule type" value="Genomic_DNA"/>
</dbReference>
<proteinExistence type="predicted"/>
<dbReference type="AlphaFoldDB" id="A0A378SS70"/>
<feature type="domain" description="CDGP" evidence="2">
    <location>
        <begin position="28"/>
        <end position="95"/>
    </location>
</feature>
<evidence type="ECO:0000259" key="2">
    <source>
        <dbReference type="Pfam" id="PF24238"/>
    </source>
</evidence>
<dbReference type="RefSeq" id="WP_115328378.1">
    <property type="nucleotide sequence ID" value="NZ_JACKST010000052.1"/>
</dbReference>
<gene>
    <name evidence="3" type="ORF">NCTC10742_04899</name>
</gene>
<evidence type="ECO:0000256" key="1">
    <source>
        <dbReference type="SAM" id="SignalP"/>
    </source>
</evidence>
<dbReference type="InterPro" id="IPR056271">
    <property type="entry name" value="CDGP_dom"/>
</dbReference>
<name>A0A378SS70_9MYCO</name>
<reference evidence="3 4" key="1">
    <citation type="submission" date="2018-06" db="EMBL/GenBank/DDBJ databases">
        <authorList>
            <consortium name="Pathogen Informatics"/>
            <person name="Doyle S."/>
        </authorList>
    </citation>
    <scope>NUCLEOTIDE SEQUENCE [LARGE SCALE GENOMIC DNA]</scope>
    <source>
        <strain evidence="3 4">NCTC10742</strain>
    </source>
</reference>
<organism evidence="3 4">
    <name type="scientific">Mycolicibacterium gilvum</name>
    <dbReference type="NCBI Taxonomy" id="1804"/>
    <lineage>
        <taxon>Bacteria</taxon>
        <taxon>Bacillati</taxon>
        <taxon>Actinomycetota</taxon>
        <taxon>Actinomycetes</taxon>
        <taxon>Mycobacteriales</taxon>
        <taxon>Mycobacteriaceae</taxon>
        <taxon>Mycolicibacterium</taxon>
    </lineage>
</organism>
<dbReference type="Pfam" id="PF24238">
    <property type="entry name" value="CDGP"/>
    <property type="match status" value="1"/>
</dbReference>
<feature type="signal peptide" evidence="1">
    <location>
        <begin position="1"/>
        <end position="27"/>
    </location>
</feature>
<accession>A0A378SS70</accession>
<dbReference type="PROSITE" id="PS51257">
    <property type="entry name" value="PROKAR_LIPOPROTEIN"/>
    <property type="match status" value="1"/>
</dbReference>
<dbReference type="Proteomes" id="UP000254291">
    <property type="component" value="Unassembled WGS sequence"/>
</dbReference>
<sequence length="96" mass="9802">MRRCIAAAVTALALPLGLIAAAPTAAAGCLYGGPVMGKCDGPVLADGNWERCVTVAQYVPSGFSSHLVPVKRCMLMGPALPPADPNFADPPMHIDG</sequence>
<feature type="chain" id="PRO_5038666835" description="CDGP domain-containing protein" evidence="1">
    <location>
        <begin position="28"/>
        <end position="96"/>
    </location>
</feature>